<organism evidence="2">
    <name type="scientific">marine metagenome</name>
    <dbReference type="NCBI Taxonomy" id="408172"/>
    <lineage>
        <taxon>unclassified sequences</taxon>
        <taxon>metagenomes</taxon>
        <taxon>ecological metagenomes</taxon>
    </lineage>
</organism>
<keyword evidence="1" id="KW-0472">Membrane</keyword>
<name>A0A381N0K0_9ZZZZ</name>
<evidence type="ECO:0000256" key="1">
    <source>
        <dbReference type="SAM" id="Phobius"/>
    </source>
</evidence>
<protein>
    <submittedName>
        <fullName evidence="2">Uncharacterized protein</fullName>
    </submittedName>
</protein>
<reference evidence="2" key="1">
    <citation type="submission" date="2018-05" db="EMBL/GenBank/DDBJ databases">
        <authorList>
            <person name="Lanie J.A."/>
            <person name="Ng W.-L."/>
            <person name="Kazmierczak K.M."/>
            <person name="Andrzejewski T.M."/>
            <person name="Davidsen T.M."/>
            <person name="Wayne K.J."/>
            <person name="Tettelin H."/>
            <person name="Glass J.I."/>
            <person name="Rusch D."/>
            <person name="Podicherti R."/>
            <person name="Tsui H.-C.T."/>
            <person name="Winkler M.E."/>
        </authorList>
    </citation>
    <scope>NUCLEOTIDE SEQUENCE</scope>
</reference>
<gene>
    <name evidence="2" type="ORF">METZ01_LOCUS955</name>
</gene>
<dbReference type="AlphaFoldDB" id="A0A381N0K0"/>
<accession>A0A381N0K0</accession>
<keyword evidence="1" id="KW-1133">Transmembrane helix</keyword>
<keyword evidence="1" id="KW-0812">Transmembrane</keyword>
<feature type="transmembrane region" description="Helical" evidence="1">
    <location>
        <begin position="164"/>
        <end position="182"/>
    </location>
</feature>
<dbReference type="EMBL" id="UINC01000052">
    <property type="protein sequence ID" value="SUZ48101.1"/>
    <property type="molecule type" value="Genomic_DNA"/>
</dbReference>
<evidence type="ECO:0000313" key="2">
    <source>
        <dbReference type="EMBL" id="SUZ48101.1"/>
    </source>
</evidence>
<feature type="transmembrane region" description="Helical" evidence="1">
    <location>
        <begin position="64"/>
        <end position="83"/>
    </location>
</feature>
<feature type="transmembrane region" description="Helical" evidence="1">
    <location>
        <begin position="95"/>
        <end position="119"/>
    </location>
</feature>
<proteinExistence type="predicted"/>
<feature type="transmembrane region" description="Helical" evidence="1">
    <location>
        <begin position="218"/>
        <end position="244"/>
    </location>
</feature>
<feature type="transmembrane region" description="Helical" evidence="1">
    <location>
        <begin position="33"/>
        <end position="52"/>
    </location>
</feature>
<feature type="transmembrane region" description="Helical" evidence="1">
    <location>
        <begin position="188"/>
        <end position="206"/>
    </location>
</feature>
<feature type="transmembrane region" description="Helical" evidence="1">
    <location>
        <begin position="125"/>
        <end position="144"/>
    </location>
</feature>
<sequence length="272" mass="31504">MILARLIPKGSQKYQIMKNNIEVYADLLEKYNIINLFAVWTMTVSGITYRLGYVDRYSYWDWSGYMDGTIRLVLATTLFYITSKKGIWKQSNKRLGYFDLLNNFIIGSVCFLIGAINMMFAEVNILGVLPYFSAIAAGILIYEFKITYDQENDDWQINNLDNKFKYLFISLLLMVLSTVIGYKLDDPIISTVSMVSLFFPAVALIWPSHVRHIKRLQFYPLFILAMFSCVRAPWFLIILGLLFFTIRSINYLKYGIIYPSFGVAQDETLADV</sequence>